<name>A0A7S3EE96_9RHOD</name>
<dbReference type="EMBL" id="HBHW01021445">
    <property type="protein sequence ID" value="CAE0048548.1"/>
    <property type="molecule type" value="Transcribed_RNA"/>
</dbReference>
<gene>
    <name evidence="1" type="ORF">RMAR00112_LOCUS16543</name>
</gene>
<proteinExistence type="predicted"/>
<reference evidence="1" key="1">
    <citation type="submission" date="2021-01" db="EMBL/GenBank/DDBJ databases">
        <authorList>
            <person name="Corre E."/>
            <person name="Pelletier E."/>
            <person name="Niang G."/>
            <person name="Scheremetjew M."/>
            <person name="Finn R."/>
            <person name="Kale V."/>
            <person name="Holt S."/>
            <person name="Cochrane G."/>
            <person name="Meng A."/>
            <person name="Brown T."/>
            <person name="Cohen L."/>
        </authorList>
    </citation>
    <scope>NUCLEOTIDE SEQUENCE</scope>
    <source>
        <strain evidence="1">CCMP 769</strain>
    </source>
</reference>
<sequence>MDVGFVGGVVFQRKAPAHVRSSKRGVTRRAGRVVRCLSGGSSAAGSGPFGDSKGDDVSTTISKVIDGGFRKVWFVLLTKGLGEPYNLALQSFILGVMAAYKKGFSIPALQMEISMAKVGALTVAYGWRSTLLTNRLVHLGIIWCRTYTKGPTPRRSTSLFS</sequence>
<evidence type="ECO:0000313" key="1">
    <source>
        <dbReference type="EMBL" id="CAE0048548.1"/>
    </source>
</evidence>
<dbReference type="AlphaFoldDB" id="A0A7S3EE96"/>
<protein>
    <submittedName>
        <fullName evidence="1">Uncharacterized protein</fullName>
    </submittedName>
</protein>
<organism evidence="1">
    <name type="scientific">Rhodosorus marinus</name>
    <dbReference type="NCBI Taxonomy" id="101924"/>
    <lineage>
        <taxon>Eukaryota</taxon>
        <taxon>Rhodophyta</taxon>
        <taxon>Stylonematophyceae</taxon>
        <taxon>Stylonematales</taxon>
        <taxon>Stylonemataceae</taxon>
        <taxon>Rhodosorus</taxon>
    </lineage>
</organism>
<accession>A0A7S3EE96</accession>